<keyword evidence="2" id="KW-1185">Reference proteome</keyword>
<evidence type="ECO:0000313" key="1">
    <source>
        <dbReference type="EMBL" id="KAF9888840.1"/>
    </source>
</evidence>
<dbReference type="EMBL" id="VCAU01000042">
    <property type="protein sequence ID" value="KAF9888840.1"/>
    <property type="molecule type" value="Genomic_DNA"/>
</dbReference>
<name>A0AAD4CLQ5_ASPNN</name>
<proteinExistence type="predicted"/>
<gene>
    <name evidence="1" type="ORF">FE257_008209</name>
</gene>
<evidence type="ECO:0000313" key="2">
    <source>
        <dbReference type="Proteomes" id="UP001194746"/>
    </source>
</evidence>
<dbReference type="Proteomes" id="UP001194746">
    <property type="component" value="Unassembled WGS sequence"/>
</dbReference>
<protein>
    <submittedName>
        <fullName evidence="1">Uncharacterized protein</fullName>
    </submittedName>
</protein>
<sequence>MSIPEHRNAEFDISIVPVTTATSKGLKQGLWEPAERFSAFTIKHVPWNRVTDFFGCLGAFAFVGARRVAS</sequence>
<reference evidence="1" key="1">
    <citation type="journal article" date="2019" name="Beilstein J. Org. Chem.">
        <title>Nanangenines: drimane sesquiterpenoids as the dominant metabolite cohort of a novel Australian fungus, Aspergillus nanangensis.</title>
        <authorList>
            <person name="Lacey H.J."/>
            <person name="Gilchrist C.L.M."/>
            <person name="Crombie A."/>
            <person name="Kalaitzis J.A."/>
            <person name="Vuong D."/>
            <person name="Rutledge P.J."/>
            <person name="Turner P."/>
            <person name="Pitt J.I."/>
            <person name="Lacey E."/>
            <person name="Chooi Y.H."/>
            <person name="Piggott A.M."/>
        </authorList>
    </citation>
    <scope>NUCLEOTIDE SEQUENCE</scope>
    <source>
        <strain evidence="1">MST-FP2251</strain>
    </source>
</reference>
<organism evidence="1 2">
    <name type="scientific">Aspergillus nanangensis</name>
    <dbReference type="NCBI Taxonomy" id="2582783"/>
    <lineage>
        <taxon>Eukaryota</taxon>
        <taxon>Fungi</taxon>
        <taxon>Dikarya</taxon>
        <taxon>Ascomycota</taxon>
        <taxon>Pezizomycotina</taxon>
        <taxon>Eurotiomycetes</taxon>
        <taxon>Eurotiomycetidae</taxon>
        <taxon>Eurotiales</taxon>
        <taxon>Aspergillaceae</taxon>
        <taxon>Aspergillus</taxon>
        <taxon>Aspergillus subgen. Circumdati</taxon>
    </lineage>
</organism>
<accession>A0AAD4CLQ5</accession>
<dbReference type="AlphaFoldDB" id="A0AAD4CLQ5"/>
<reference evidence="1" key="2">
    <citation type="submission" date="2020-02" db="EMBL/GenBank/DDBJ databases">
        <authorList>
            <person name="Gilchrist C.L.M."/>
            <person name="Chooi Y.-H."/>
        </authorList>
    </citation>
    <scope>NUCLEOTIDE SEQUENCE</scope>
    <source>
        <strain evidence="1">MST-FP2251</strain>
    </source>
</reference>
<comment type="caution">
    <text evidence="1">The sequence shown here is derived from an EMBL/GenBank/DDBJ whole genome shotgun (WGS) entry which is preliminary data.</text>
</comment>